<evidence type="ECO:0000313" key="1">
    <source>
        <dbReference type="EMBL" id="KAG0443138.1"/>
    </source>
</evidence>
<protein>
    <submittedName>
        <fullName evidence="1">Uncharacterized protein</fullName>
    </submittedName>
</protein>
<evidence type="ECO:0000313" key="2">
    <source>
        <dbReference type="Proteomes" id="UP000805193"/>
    </source>
</evidence>
<organism evidence="1 2">
    <name type="scientific">Ixodes persulcatus</name>
    <name type="common">Taiga tick</name>
    <dbReference type="NCBI Taxonomy" id="34615"/>
    <lineage>
        <taxon>Eukaryota</taxon>
        <taxon>Metazoa</taxon>
        <taxon>Ecdysozoa</taxon>
        <taxon>Arthropoda</taxon>
        <taxon>Chelicerata</taxon>
        <taxon>Arachnida</taxon>
        <taxon>Acari</taxon>
        <taxon>Parasitiformes</taxon>
        <taxon>Ixodida</taxon>
        <taxon>Ixodoidea</taxon>
        <taxon>Ixodidae</taxon>
        <taxon>Ixodinae</taxon>
        <taxon>Ixodes</taxon>
    </lineage>
</organism>
<accession>A0AC60QU00</accession>
<proteinExistence type="predicted"/>
<gene>
    <name evidence="1" type="ORF">HPB47_015249</name>
</gene>
<reference evidence="1 2" key="1">
    <citation type="journal article" date="2020" name="Cell">
        <title>Large-Scale Comparative Analyses of Tick Genomes Elucidate Their Genetic Diversity and Vector Capacities.</title>
        <authorList>
            <consortium name="Tick Genome and Microbiome Consortium (TIGMIC)"/>
            <person name="Jia N."/>
            <person name="Wang J."/>
            <person name="Shi W."/>
            <person name="Du L."/>
            <person name="Sun Y."/>
            <person name="Zhan W."/>
            <person name="Jiang J.F."/>
            <person name="Wang Q."/>
            <person name="Zhang B."/>
            <person name="Ji P."/>
            <person name="Bell-Sakyi L."/>
            <person name="Cui X.M."/>
            <person name="Yuan T.T."/>
            <person name="Jiang B.G."/>
            <person name="Yang W.F."/>
            <person name="Lam T.T."/>
            <person name="Chang Q.C."/>
            <person name="Ding S.J."/>
            <person name="Wang X.J."/>
            <person name="Zhu J.G."/>
            <person name="Ruan X.D."/>
            <person name="Zhao L."/>
            <person name="Wei J.T."/>
            <person name="Ye R.Z."/>
            <person name="Que T.C."/>
            <person name="Du C.H."/>
            <person name="Zhou Y.H."/>
            <person name="Cheng J.X."/>
            <person name="Dai P.F."/>
            <person name="Guo W.B."/>
            <person name="Han X.H."/>
            <person name="Huang E.J."/>
            <person name="Li L.F."/>
            <person name="Wei W."/>
            <person name="Gao Y.C."/>
            <person name="Liu J.Z."/>
            <person name="Shao H.Z."/>
            <person name="Wang X."/>
            <person name="Wang C.C."/>
            <person name="Yang T.C."/>
            <person name="Huo Q.B."/>
            <person name="Li W."/>
            <person name="Chen H.Y."/>
            <person name="Chen S.E."/>
            <person name="Zhou L.G."/>
            <person name="Ni X.B."/>
            <person name="Tian J.H."/>
            <person name="Sheng Y."/>
            <person name="Liu T."/>
            <person name="Pan Y.S."/>
            <person name="Xia L.Y."/>
            <person name="Li J."/>
            <person name="Zhao F."/>
            <person name="Cao W.C."/>
        </authorList>
    </citation>
    <scope>NUCLEOTIDE SEQUENCE [LARGE SCALE GENOMIC DNA]</scope>
    <source>
        <strain evidence="1">Iper-2018</strain>
    </source>
</reference>
<sequence>MRQGRSLILSGDQIQTMSFMPEKVLLFWDWRWLTTALVFLLSYVVVRFYHKVFKYPKGPFPLPIVGNLLTLRNLNELYKVTEGWARKYGDPITLWMGEKPMVVLNTQKLVKEAFIERRHEFAGRFPTKMGELQTLGNHDIMFEDYNPRWKALRKVALAAVRKYAVSESLDTLCCQVVDAYVDSLKEGPNVVDSKVPFEYMIYNIIGMSVYGANVPAAPADLRAKGVIASGVIAGRSSSRRYPSSQEFGARALGSRTSTGLPDHTALHSEGRPDSPLCAICLVRPKRETRGGVRESRPARWRTLSNTIWDEPARSQTTPAGTSAAYAFSGEGNQWLPQSPPP</sequence>
<dbReference type="EMBL" id="JABSTQ010003786">
    <property type="protein sequence ID" value="KAG0443138.1"/>
    <property type="molecule type" value="Genomic_DNA"/>
</dbReference>
<name>A0AC60QU00_IXOPE</name>
<dbReference type="Proteomes" id="UP000805193">
    <property type="component" value="Unassembled WGS sequence"/>
</dbReference>
<comment type="caution">
    <text evidence="1">The sequence shown here is derived from an EMBL/GenBank/DDBJ whole genome shotgun (WGS) entry which is preliminary data.</text>
</comment>
<keyword evidence="2" id="KW-1185">Reference proteome</keyword>